<dbReference type="RefSeq" id="WP_180679017.1">
    <property type="nucleotide sequence ID" value="NZ_JACCKA010000073.1"/>
</dbReference>
<dbReference type="AlphaFoldDB" id="A0A853JD73"/>
<keyword evidence="1" id="KW-1133">Transmembrane helix</keyword>
<dbReference type="InterPro" id="IPR021994">
    <property type="entry name" value="DUF3592"/>
</dbReference>
<feature type="transmembrane region" description="Helical" evidence="1">
    <location>
        <begin position="7"/>
        <end position="26"/>
    </location>
</feature>
<gene>
    <name evidence="3" type="ORF">H0E84_12695</name>
</gene>
<feature type="transmembrane region" description="Helical" evidence="1">
    <location>
        <begin position="110"/>
        <end position="137"/>
    </location>
</feature>
<evidence type="ECO:0000259" key="2">
    <source>
        <dbReference type="Pfam" id="PF12158"/>
    </source>
</evidence>
<dbReference type="EMBL" id="JACCKA010000073">
    <property type="protein sequence ID" value="NZA27241.1"/>
    <property type="molecule type" value="Genomic_DNA"/>
</dbReference>
<evidence type="ECO:0000313" key="4">
    <source>
        <dbReference type="Proteomes" id="UP000578091"/>
    </source>
</evidence>
<dbReference type="Proteomes" id="UP000578091">
    <property type="component" value="Unassembled WGS sequence"/>
</dbReference>
<comment type="caution">
    <text evidence="3">The sequence shown here is derived from an EMBL/GenBank/DDBJ whole genome shotgun (WGS) entry which is preliminary data.</text>
</comment>
<sequence length="232" mass="25555">MKILVVIKYLFAAIGVGMLLGALLLFSGTRSFLAEAVRAEGVVVDLERSRSSESTTYRPVVLFTAQDGQEATFVSSSGSNPPSHRRGERVQVLYPPGRPEEARIDGFFPLWGAVVILGGIGSAFFLIGGGMVLFGALKGRDARYLRANGMRIEAEITGVERNEGLSVNGRSPYCIVGQWQNPTTSEVHVFRSDNIWFDPTDYLRTERMPVLIDRNKPGRYLVDLSFLPKLAN</sequence>
<keyword evidence="1" id="KW-0472">Membrane</keyword>
<protein>
    <submittedName>
        <fullName evidence="3">DUF3592 domain-containing protein</fullName>
    </submittedName>
</protein>
<reference evidence="3 4" key="1">
    <citation type="submission" date="2020-07" db="EMBL/GenBank/DDBJ databases">
        <title>Luteimonas sp. SJ-92.</title>
        <authorList>
            <person name="Huang X.-X."/>
            <person name="Xu L."/>
            <person name="Sun J.-Q."/>
        </authorList>
    </citation>
    <scope>NUCLEOTIDE SEQUENCE [LARGE SCALE GENOMIC DNA]</scope>
    <source>
        <strain evidence="3 4">SJ-92</strain>
    </source>
</reference>
<evidence type="ECO:0000313" key="3">
    <source>
        <dbReference type="EMBL" id="NZA27241.1"/>
    </source>
</evidence>
<dbReference type="Pfam" id="PF12158">
    <property type="entry name" value="DUF3592"/>
    <property type="match status" value="1"/>
</dbReference>
<keyword evidence="4" id="KW-1185">Reference proteome</keyword>
<organism evidence="3 4">
    <name type="scientific">Luteimonas salinisoli</name>
    <dbReference type="NCBI Taxonomy" id="2752307"/>
    <lineage>
        <taxon>Bacteria</taxon>
        <taxon>Pseudomonadati</taxon>
        <taxon>Pseudomonadota</taxon>
        <taxon>Gammaproteobacteria</taxon>
        <taxon>Lysobacterales</taxon>
        <taxon>Lysobacteraceae</taxon>
        <taxon>Luteimonas</taxon>
    </lineage>
</organism>
<accession>A0A853JD73</accession>
<feature type="domain" description="DUF3592" evidence="2">
    <location>
        <begin position="40"/>
        <end position="108"/>
    </location>
</feature>
<proteinExistence type="predicted"/>
<evidence type="ECO:0000256" key="1">
    <source>
        <dbReference type="SAM" id="Phobius"/>
    </source>
</evidence>
<name>A0A853JD73_9GAMM</name>
<keyword evidence="1" id="KW-0812">Transmembrane</keyword>